<keyword evidence="2" id="KW-1185">Reference proteome</keyword>
<organism evidence="1 2">
    <name type="scientific">Armatimonas rosea</name>
    <dbReference type="NCBI Taxonomy" id="685828"/>
    <lineage>
        <taxon>Bacteria</taxon>
        <taxon>Bacillati</taxon>
        <taxon>Armatimonadota</taxon>
        <taxon>Armatimonadia</taxon>
        <taxon>Armatimonadales</taxon>
        <taxon>Armatimonadaceae</taxon>
        <taxon>Armatimonas</taxon>
    </lineage>
</organism>
<proteinExistence type="predicted"/>
<dbReference type="RefSeq" id="WP_184192613.1">
    <property type="nucleotide sequence ID" value="NZ_JACHGW010000001.1"/>
</dbReference>
<reference evidence="1 2" key="1">
    <citation type="submission" date="2020-08" db="EMBL/GenBank/DDBJ databases">
        <title>Genomic Encyclopedia of Type Strains, Phase IV (KMG-IV): sequencing the most valuable type-strain genomes for metagenomic binning, comparative biology and taxonomic classification.</title>
        <authorList>
            <person name="Goeker M."/>
        </authorList>
    </citation>
    <scope>NUCLEOTIDE SEQUENCE [LARGE SCALE GENOMIC DNA]</scope>
    <source>
        <strain evidence="1 2">DSM 23562</strain>
    </source>
</reference>
<protein>
    <submittedName>
        <fullName evidence="1">Fe-S-cluster containining protein</fullName>
    </submittedName>
</protein>
<dbReference type="Proteomes" id="UP000520814">
    <property type="component" value="Unassembled WGS sequence"/>
</dbReference>
<accession>A0A7W9W4X0</accession>
<gene>
    <name evidence="1" type="ORF">HNQ39_000755</name>
</gene>
<dbReference type="EMBL" id="JACHGW010000001">
    <property type="protein sequence ID" value="MBB6048993.1"/>
    <property type="molecule type" value="Genomic_DNA"/>
</dbReference>
<dbReference type="Pfam" id="PF03692">
    <property type="entry name" value="CxxCxxCC"/>
    <property type="match status" value="1"/>
</dbReference>
<evidence type="ECO:0000313" key="2">
    <source>
        <dbReference type="Proteomes" id="UP000520814"/>
    </source>
</evidence>
<comment type="caution">
    <text evidence="1">The sequence shown here is derived from an EMBL/GenBank/DDBJ whole genome shotgun (WGS) entry which is preliminary data.</text>
</comment>
<sequence>MTELLKMAEETHDSQASWERFLRRRQALETEMELEVCDGCDHCGTRCIAGFGVTQQEWEDVSAFLATQPAEELARIAAQEKTIPWPGSEELGVDVTVTYCRFRDRERQQCSVYPARPTICRLFGQTSWLPCPIEAVSRYPEAAASVWNDYREQKRKTWEEWQEEENMRKMSNR</sequence>
<dbReference type="InterPro" id="IPR005358">
    <property type="entry name" value="Puta_zinc/iron-chelating_dom"/>
</dbReference>
<dbReference type="AlphaFoldDB" id="A0A7W9W4X0"/>
<name>A0A7W9W4X0_ARMRO</name>
<evidence type="ECO:0000313" key="1">
    <source>
        <dbReference type="EMBL" id="MBB6048993.1"/>
    </source>
</evidence>